<sequence>MLENGEIKYQDVSENEHEHDDHQSHESSILDDAIQNELLLVCSNLGMLQNDHKEEKPPVLIRSEDCELWIHDLQRVLRRDHMKYRLITKQLGKWKIVQKKLLPLLVTYQHDWSLVLSILKVLVMLTTKPPTNSTNLDQQLKYLRQYKYEFLSSRVISIFMTILLDPLSKKRATRTEQDYLSMEIILMLFRNLLAIPNEDARYVTSTTSHFSHLQEDFIIRLHEENVYEMILLFAQDIESPENREWNLLVMEMLDLTLDCSQPKSVVAYVKKQLTGGNSQHSGEQVNSTKTSSCGLTTTRSGEEDLLGRLKSEKNAAVCRQSGSRRHSNFGGVLTMVGPTGRTTVLSDFSKTVYDQVPQAAKKPTSQRKGKKSITPVTDIHEIFGGKGRATEADERTMRVLQDICDSVIIKSYFQLMNSLKTEFRRGSTKLIATDRLQYFHLVWFLTSYHRLKVQALKSNYKHQLKSAEKKRTELQNALDCTEPLPSIPEKPDYNEKAVLATLDMFSFNFVLQSIENYATMKHYHGMTVSVQLLAEMMAYLAELSASNDSRLQRIADSLQHKIFYERDFLDRLPVLLKTWSPGLLPRAYVIDVVTLTHLVFKELDSQGTIKVLSRRKAYLDKKRQKKKRNDEESKDGVDSDGSSTDEEETEKQAQLLMEMQRKEADFDVRKYFSSMVSADTVRMYCSLLADYRENSAIVNHYIHSFLYRINHFKIYPQEKWTMQPMLFNMRLLLIFDQMLQDTYIQRLPEYKNFLDFIRSVVRDFFALADNNNLLFVEALLRQTYPSRSCMLIQRSYDPIDFVSKSKSEAVAPGRDRQIEAINESRRHRIALDHEELEGEAEVQFTLGPLDFKSTSLVDKDDKEDEGMDESKAVDSLSSPSKTAFVAISKSKRMTSSRAAAERAKNWSKVEDRYLAKVFMKFRHLPSVYEVISYEDMFQERDRTPEQIKRRVKYLQLYRKTHDSSDEDEVDESKSDGAQDEVQEEYGRTVRESRFEKDLAALNTVRPRRRLRRGADLSDDDSDDDMLLGGLTADPLQLSSAATTSEAVVGVSDAVSDEVMNGRNLTGDLFNEISLTKGNDALKSQQTQVVESFQQSCPEHHNGHPPEAQPTQKPRSTQAVCSNVVAKVASIDDAKVGCSDESESVIAEMEVAAIHDNRDFLAANDTTDAQPHKRARSAEGDDMRMDGTHAKKVHRKDVEVALNINASSS</sequence>
<dbReference type="GO" id="GO:0006281">
    <property type="term" value="P:DNA repair"/>
    <property type="evidence" value="ECO:0007669"/>
    <property type="project" value="TreeGrafter"/>
</dbReference>
<dbReference type="Pfam" id="PF04821">
    <property type="entry name" value="TIMELESS"/>
    <property type="match status" value="1"/>
</dbReference>
<dbReference type="InterPro" id="IPR006906">
    <property type="entry name" value="Timeless_N"/>
</dbReference>
<protein>
    <recommendedName>
        <fullName evidence="5">Timeless N-terminal domain-containing protein</fullName>
    </recommendedName>
</protein>
<feature type="compositionally biased region" description="Basic and acidic residues" evidence="4">
    <location>
        <begin position="628"/>
        <end position="637"/>
    </location>
</feature>
<evidence type="ECO:0000256" key="1">
    <source>
        <dbReference type="ARBA" id="ARBA00004123"/>
    </source>
</evidence>
<dbReference type="GO" id="GO:0031298">
    <property type="term" value="C:replication fork protection complex"/>
    <property type="evidence" value="ECO:0007669"/>
    <property type="project" value="TreeGrafter"/>
</dbReference>
<dbReference type="GO" id="GO:0043111">
    <property type="term" value="P:replication fork arrest"/>
    <property type="evidence" value="ECO:0007669"/>
    <property type="project" value="TreeGrafter"/>
</dbReference>
<dbReference type="GO" id="GO:0003677">
    <property type="term" value="F:DNA binding"/>
    <property type="evidence" value="ECO:0007669"/>
    <property type="project" value="TreeGrafter"/>
</dbReference>
<comment type="caution">
    <text evidence="6">The sequence shown here is derived from an EMBL/GenBank/DDBJ whole genome shotgun (WGS) entry which is preliminary data.</text>
</comment>
<dbReference type="PANTHER" id="PTHR22940:SF4">
    <property type="entry name" value="PROTEIN TIMELESS HOMOLOG"/>
    <property type="match status" value="1"/>
</dbReference>
<dbReference type="Proteomes" id="UP001160483">
    <property type="component" value="Unassembled WGS sequence"/>
</dbReference>
<feature type="region of interest" description="Disordered" evidence="4">
    <location>
        <begin position="622"/>
        <end position="651"/>
    </location>
</feature>
<keyword evidence="2" id="KW-0539">Nucleus</keyword>
<evidence type="ECO:0000256" key="4">
    <source>
        <dbReference type="SAM" id="MobiDB-lite"/>
    </source>
</evidence>
<accession>A0AAU9KQC2</accession>
<evidence type="ECO:0000256" key="2">
    <source>
        <dbReference type="ARBA" id="ARBA00023242"/>
    </source>
</evidence>
<feature type="domain" description="Timeless N-terminal" evidence="5">
    <location>
        <begin position="63"/>
        <end position="334"/>
    </location>
</feature>
<dbReference type="GO" id="GO:0000076">
    <property type="term" value="P:DNA replication checkpoint signaling"/>
    <property type="evidence" value="ECO:0007669"/>
    <property type="project" value="TreeGrafter"/>
</dbReference>
<organism evidence="6 7">
    <name type="scientific">Peronospora belbahrii</name>
    <dbReference type="NCBI Taxonomy" id="622444"/>
    <lineage>
        <taxon>Eukaryota</taxon>
        <taxon>Sar</taxon>
        <taxon>Stramenopiles</taxon>
        <taxon>Oomycota</taxon>
        <taxon>Peronosporomycetes</taxon>
        <taxon>Peronosporales</taxon>
        <taxon>Peronosporaceae</taxon>
        <taxon>Peronospora</taxon>
    </lineage>
</organism>
<reference evidence="6" key="1">
    <citation type="submission" date="2021-11" db="EMBL/GenBank/DDBJ databases">
        <authorList>
            <person name="Islam A."/>
            <person name="Islam S."/>
            <person name="Flora M.S."/>
            <person name="Rahman M."/>
            <person name="Ziaur R.M."/>
            <person name="Epstein J.H."/>
            <person name="Hassan M."/>
            <person name="Klassen M."/>
            <person name="Woodard K."/>
            <person name="Webb A."/>
            <person name="Webby R.J."/>
            <person name="El Zowalaty M.E."/>
        </authorList>
    </citation>
    <scope>NUCLEOTIDE SEQUENCE</scope>
    <source>
        <strain evidence="6">Pbs3</strain>
    </source>
</reference>
<keyword evidence="3" id="KW-0131">Cell cycle</keyword>
<evidence type="ECO:0000256" key="3">
    <source>
        <dbReference type="ARBA" id="ARBA00023306"/>
    </source>
</evidence>
<feature type="region of interest" description="Disordered" evidence="4">
    <location>
        <begin position="1092"/>
        <end position="1115"/>
    </location>
</feature>
<evidence type="ECO:0000313" key="7">
    <source>
        <dbReference type="Proteomes" id="UP001160483"/>
    </source>
</evidence>
<feature type="region of interest" description="Disordered" evidence="4">
    <location>
        <begin position="275"/>
        <end position="297"/>
    </location>
</feature>
<proteinExistence type="predicted"/>
<comment type="subcellular location">
    <subcellularLocation>
        <location evidence="1">Nucleus</location>
    </subcellularLocation>
</comment>
<feature type="region of interest" description="Disordered" evidence="4">
    <location>
        <begin position="960"/>
        <end position="988"/>
    </location>
</feature>
<dbReference type="EMBL" id="CAKKTJ010000128">
    <property type="protein sequence ID" value="CAH0475478.1"/>
    <property type="molecule type" value="Genomic_DNA"/>
</dbReference>
<evidence type="ECO:0000259" key="5">
    <source>
        <dbReference type="Pfam" id="PF04821"/>
    </source>
</evidence>
<dbReference type="AlphaFoldDB" id="A0AAU9KQC2"/>
<feature type="compositionally biased region" description="Basic and acidic residues" evidence="4">
    <location>
        <begin position="1175"/>
        <end position="1188"/>
    </location>
</feature>
<feature type="region of interest" description="Disordered" evidence="4">
    <location>
        <begin position="1164"/>
        <end position="1194"/>
    </location>
</feature>
<dbReference type="InterPro" id="IPR044998">
    <property type="entry name" value="Timeless"/>
</dbReference>
<evidence type="ECO:0000313" key="6">
    <source>
        <dbReference type="EMBL" id="CAH0475478.1"/>
    </source>
</evidence>
<gene>
    <name evidence="6" type="ORF">PBS003_LOCUS2291</name>
</gene>
<dbReference type="PANTHER" id="PTHR22940">
    <property type="entry name" value="TIMEOUT/TIMELESS-2"/>
    <property type="match status" value="1"/>
</dbReference>
<name>A0AAU9KQC2_9STRA</name>